<accession>A0A437Q5B3</accession>
<organism evidence="2 3">
    <name type="scientific">Neptunomonas marina</name>
    <dbReference type="NCBI Taxonomy" id="1815562"/>
    <lineage>
        <taxon>Bacteria</taxon>
        <taxon>Pseudomonadati</taxon>
        <taxon>Pseudomonadota</taxon>
        <taxon>Gammaproteobacteria</taxon>
        <taxon>Oceanospirillales</taxon>
        <taxon>Oceanospirillaceae</taxon>
        <taxon>Neptunomonas</taxon>
    </lineage>
</organism>
<dbReference type="EMBL" id="SACQ01000007">
    <property type="protein sequence ID" value="RVU29692.1"/>
    <property type="molecule type" value="Genomic_DNA"/>
</dbReference>
<reference evidence="2 3" key="1">
    <citation type="submission" date="2019-01" db="EMBL/GenBank/DDBJ databases">
        <authorList>
            <person name="Chen W.-M."/>
        </authorList>
    </citation>
    <scope>NUCLEOTIDE SEQUENCE [LARGE SCALE GENOMIC DNA]</scope>
    <source>
        <strain evidence="2 3">HPM-16</strain>
    </source>
</reference>
<comment type="caution">
    <text evidence="2">The sequence shown here is derived from an EMBL/GenBank/DDBJ whole genome shotgun (WGS) entry which is preliminary data.</text>
</comment>
<dbReference type="InterPro" id="IPR002881">
    <property type="entry name" value="DUF58"/>
</dbReference>
<dbReference type="PANTHER" id="PTHR33608:SF12">
    <property type="entry name" value="DUF58 DOMAIN-CONTAINING PROTEIN"/>
    <property type="match status" value="1"/>
</dbReference>
<proteinExistence type="predicted"/>
<dbReference type="Proteomes" id="UP000282818">
    <property type="component" value="Unassembled WGS sequence"/>
</dbReference>
<evidence type="ECO:0000313" key="3">
    <source>
        <dbReference type="Proteomes" id="UP000282818"/>
    </source>
</evidence>
<keyword evidence="3" id="KW-1185">Reference proteome</keyword>
<evidence type="ECO:0000313" key="2">
    <source>
        <dbReference type="EMBL" id="RVU29692.1"/>
    </source>
</evidence>
<name>A0A437Q5B3_9GAMM</name>
<dbReference type="PANTHER" id="PTHR33608">
    <property type="entry name" value="BLL2464 PROTEIN"/>
    <property type="match status" value="1"/>
</dbReference>
<sequence>MLAESTTRPTPKQRHQISLEELLSLRHWPPARGGRRERMAIRDGHHLSHIRGRGMEYDDVRQYQPGDDIRHLDWHLMARTGEAYTKLFREERERPVFVITDLRPTMQFATRGHFKAVLASYAASMVVWNTLAQGDRVGAHLLGADDDLLFKPTNARQRVMGLMAELAERHYQPNSERVQPISLAAALSKAERYLSSGTLVYLFSDFHDVDAAAQQHLMRLAKRCELKLVLISDPLEEQLPKGRRYRFIGRDKEVSIAAGATQQDQYQQQFAQRIAVLEQLHQLRGVEFAHWRSAAHPLFECAGGDHEHA</sequence>
<gene>
    <name evidence="2" type="ORF">EOE65_14145</name>
</gene>
<protein>
    <submittedName>
        <fullName evidence="2">DUF58 domain-containing protein</fullName>
    </submittedName>
</protein>
<feature type="domain" description="DUF58" evidence="1">
    <location>
        <begin position="59"/>
        <end position="273"/>
    </location>
</feature>
<dbReference type="Pfam" id="PF01882">
    <property type="entry name" value="DUF58"/>
    <property type="match status" value="1"/>
</dbReference>
<dbReference type="AlphaFoldDB" id="A0A437Q5B3"/>
<evidence type="ECO:0000259" key="1">
    <source>
        <dbReference type="Pfam" id="PF01882"/>
    </source>
</evidence>
<dbReference type="RefSeq" id="WP_127694976.1">
    <property type="nucleotide sequence ID" value="NZ_SACQ01000007.1"/>
</dbReference>